<organism evidence="8 9">
    <name type="scientific">Mesorhizobium liriopis</name>
    <dbReference type="NCBI Taxonomy" id="2953882"/>
    <lineage>
        <taxon>Bacteria</taxon>
        <taxon>Pseudomonadati</taxon>
        <taxon>Pseudomonadota</taxon>
        <taxon>Alphaproteobacteria</taxon>
        <taxon>Hyphomicrobiales</taxon>
        <taxon>Phyllobacteriaceae</taxon>
        <taxon>Mesorhizobium</taxon>
    </lineage>
</organism>
<keyword evidence="3 8" id="KW-0808">Transferase</keyword>
<keyword evidence="9" id="KW-1185">Reference proteome</keyword>
<keyword evidence="4 7" id="KW-0812">Transmembrane</keyword>
<dbReference type="EC" id="2.4.-.-" evidence="8"/>
<keyword evidence="2 8" id="KW-0328">Glycosyltransferase</keyword>
<evidence type="ECO:0000256" key="6">
    <source>
        <dbReference type="ARBA" id="ARBA00023136"/>
    </source>
</evidence>
<feature type="transmembrane region" description="Helical" evidence="7">
    <location>
        <begin position="567"/>
        <end position="590"/>
    </location>
</feature>
<dbReference type="PANTHER" id="PTHR43867:SF2">
    <property type="entry name" value="CELLULOSE SYNTHASE CATALYTIC SUBUNIT A [UDP-FORMING]"/>
    <property type="match status" value="1"/>
</dbReference>
<dbReference type="Proteomes" id="UP001205906">
    <property type="component" value="Unassembled WGS sequence"/>
</dbReference>
<dbReference type="PANTHER" id="PTHR43867">
    <property type="entry name" value="CELLULOSE SYNTHASE CATALYTIC SUBUNIT A [UDP-FORMING]"/>
    <property type="match status" value="1"/>
</dbReference>
<feature type="transmembrane region" description="Helical" evidence="7">
    <location>
        <begin position="602"/>
        <end position="624"/>
    </location>
</feature>
<protein>
    <submittedName>
        <fullName evidence="8">Glycosyltransferase</fullName>
        <ecNumber evidence="8">2.4.-.-</ecNumber>
    </submittedName>
</protein>
<keyword evidence="6 7" id="KW-0472">Membrane</keyword>
<evidence type="ECO:0000256" key="4">
    <source>
        <dbReference type="ARBA" id="ARBA00022692"/>
    </source>
</evidence>
<dbReference type="InterPro" id="IPR050321">
    <property type="entry name" value="Glycosyltr_2/OpgH_subfam"/>
</dbReference>
<dbReference type="Pfam" id="PF13641">
    <property type="entry name" value="Glyco_tranf_2_3"/>
    <property type="match status" value="1"/>
</dbReference>
<accession>A0ABT1C249</accession>
<evidence type="ECO:0000256" key="2">
    <source>
        <dbReference type="ARBA" id="ARBA00022676"/>
    </source>
</evidence>
<evidence type="ECO:0000256" key="1">
    <source>
        <dbReference type="ARBA" id="ARBA00004141"/>
    </source>
</evidence>
<dbReference type="GO" id="GO:0016757">
    <property type="term" value="F:glycosyltransferase activity"/>
    <property type="evidence" value="ECO:0007669"/>
    <property type="project" value="UniProtKB-KW"/>
</dbReference>
<comment type="subcellular location">
    <subcellularLocation>
        <location evidence="1">Membrane</location>
        <topology evidence="1">Multi-pass membrane protein</topology>
    </subcellularLocation>
</comment>
<sequence>MDVLERDRETDPPLMADAETFSAAEASVSTHRMAELVFPAITDWCPILDRLKLSFEERLELAATADIDRRTLAQQLVASGRISEVALTRLMAEQLGLSFQETIRADHLMVTDEDCFSHLGANSRFALMKQEGSNSRNALLLALNRMSPREAAGHLAAKPELRHWLRIVAPSTLRRALIERAEPMLLREAVLGLFERNPDHSARQTLNPWQGVAVGVLLTLLPFAFLLVPAASLLVTHLLSSLFFLACVALRLAAIRAAPAYRVTPVAHRIHEELPVYSVLVALYRERAVVPQLIEALQKLEWPAGRLEVKLICEADDHDTIEAIREAGPPPNFEIVAVPPALPRTKPKALNYALPLTSGEFVVLFDAEDRPDPLQLKEALDRFRRAGPDLACLQAPLVISNANALPVAGLFGLEYAALFRSLLPYLAKKRSFLPLGGTSNHFRRTALEEAGAWDPFNVTEDADLGLRLLRMGYRTETLTHPTLEDAPEDLRTWLPQRTRWFKGWLQTLFVHMRHPARLLREIGVGPFLITQVLLLGMVASALVHPLLIGTFAVLIWRLISGVPFDTFYAAILLLDITNIVCGYLSFLALGWRSMSKRERRGFPRLVLLTPLYWMLLSVAAWNAVWQLWKRPHHWSKTAHKPVRSVV</sequence>
<dbReference type="InterPro" id="IPR029044">
    <property type="entry name" value="Nucleotide-diphossugar_trans"/>
</dbReference>
<reference evidence="8 9" key="1">
    <citation type="submission" date="2022-06" db="EMBL/GenBank/DDBJ databases">
        <title>Mesorhizobium sp. strain RP14 Genome sequencing and assembly.</title>
        <authorList>
            <person name="Kim I."/>
        </authorList>
    </citation>
    <scope>NUCLEOTIDE SEQUENCE [LARGE SCALE GENOMIC DNA]</scope>
    <source>
        <strain evidence="9">RP14(2022)</strain>
    </source>
</reference>
<name>A0ABT1C249_9HYPH</name>
<dbReference type="SUPFAM" id="SSF53448">
    <property type="entry name" value="Nucleotide-diphospho-sugar transferases"/>
    <property type="match status" value="1"/>
</dbReference>
<feature type="transmembrane region" description="Helical" evidence="7">
    <location>
        <begin position="234"/>
        <end position="254"/>
    </location>
</feature>
<evidence type="ECO:0000256" key="3">
    <source>
        <dbReference type="ARBA" id="ARBA00022679"/>
    </source>
</evidence>
<keyword evidence="5 7" id="KW-1133">Transmembrane helix</keyword>
<dbReference type="EMBL" id="JAMXQS010000001">
    <property type="protein sequence ID" value="MCO6048320.1"/>
    <property type="molecule type" value="Genomic_DNA"/>
</dbReference>
<comment type="caution">
    <text evidence="8">The sequence shown here is derived from an EMBL/GenBank/DDBJ whole genome shotgun (WGS) entry which is preliminary data.</text>
</comment>
<feature type="transmembrane region" description="Helical" evidence="7">
    <location>
        <begin position="209"/>
        <end position="228"/>
    </location>
</feature>
<proteinExistence type="predicted"/>
<evidence type="ECO:0000256" key="5">
    <source>
        <dbReference type="ARBA" id="ARBA00022989"/>
    </source>
</evidence>
<dbReference type="RefSeq" id="WP_252815138.1">
    <property type="nucleotide sequence ID" value="NZ_JAMXQS010000001.1"/>
</dbReference>
<evidence type="ECO:0000313" key="9">
    <source>
        <dbReference type="Proteomes" id="UP001205906"/>
    </source>
</evidence>
<evidence type="ECO:0000313" key="8">
    <source>
        <dbReference type="EMBL" id="MCO6048320.1"/>
    </source>
</evidence>
<dbReference type="Gene3D" id="3.90.550.10">
    <property type="entry name" value="Spore Coat Polysaccharide Biosynthesis Protein SpsA, Chain A"/>
    <property type="match status" value="1"/>
</dbReference>
<feature type="transmembrane region" description="Helical" evidence="7">
    <location>
        <begin position="522"/>
        <end position="555"/>
    </location>
</feature>
<gene>
    <name evidence="8" type="ORF">NGM99_00760</name>
</gene>
<evidence type="ECO:0000256" key="7">
    <source>
        <dbReference type="SAM" id="Phobius"/>
    </source>
</evidence>